<accession>A0A5J4Q9S5</accession>
<dbReference type="Pfam" id="PF22558">
    <property type="entry name" value="REase-ARP"/>
    <property type="match status" value="1"/>
</dbReference>
<name>A0A5J4Q9S5_9ZZZZ</name>
<proteinExistence type="predicted"/>
<dbReference type="AlphaFoldDB" id="A0A5J4Q9S5"/>
<dbReference type="InterPro" id="IPR054333">
    <property type="entry name" value="REase-ARP-assoc"/>
</dbReference>
<dbReference type="EMBL" id="SNRY01004514">
    <property type="protein sequence ID" value="KAA6317461.1"/>
    <property type="molecule type" value="Genomic_DNA"/>
</dbReference>
<protein>
    <submittedName>
        <fullName evidence="1">Uncharacterized protein</fullName>
    </submittedName>
</protein>
<evidence type="ECO:0000313" key="1">
    <source>
        <dbReference type="EMBL" id="KAA6317461.1"/>
    </source>
</evidence>
<reference evidence="1" key="1">
    <citation type="submission" date="2019-03" db="EMBL/GenBank/DDBJ databases">
        <title>Single cell metagenomics reveals metabolic interactions within the superorganism composed of flagellate Streblomastix strix and complex community of Bacteroidetes bacteria on its surface.</title>
        <authorList>
            <person name="Treitli S.C."/>
            <person name="Kolisko M."/>
            <person name="Husnik F."/>
            <person name="Keeling P."/>
            <person name="Hampl V."/>
        </authorList>
    </citation>
    <scope>NUCLEOTIDE SEQUENCE</scope>
    <source>
        <strain evidence="1">STM</strain>
    </source>
</reference>
<feature type="non-terminal residue" evidence="1">
    <location>
        <position position="1"/>
    </location>
</feature>
<gene>
    <name evidence="1" type="ORF">EZS27_032390</name>
</gene>
<comment type="caution">
    <text evidence="1">The sequence shown here is derived from an EMBL/GenBank/DDBJ whole genome shotgun (WGS) entry which is preliminary data.</text>
</comment>
<organism evidence="1">
    <name type="scientific">termite gut metagenome</name>
    <dbReference type="NCBI Taxonomy" id="433724"/>
    <lineage>
        <taxon>unclassified sequences</taxon>
        <taxon>metagenomes</taxon>
        <taxon>organismal metagenomes</taxon>
    </lineage>
</organism>
<sequence>NKNGERPTSFDFYFKTKSGKEFYFEIKYTENEFGTTKKDAARITKYNDIFKKVAENKIKPDSNNCTDFLANYQIMRNLIHVSGDSYVVFIIPKNNTKVKDQADKAKDVVIETYKDNVKVLYWDCLYKFIDEQKWEDNLKIHFEEFKKKYKL</sequence>